<reference evidence="2" key="1">
    <citation type="submission" date="2022-08" db="EMBL/GenBank/DDBJ databases">
        <title>Novel sulfate-reducing endosymbionts in the free-living metamonad Anaeramoeba.</title>
        <authorList>
            <person name="Jerlstrom-Hultqvist J."/>
            <person name="Cepicka I."/>
            <person name="Gallot-Lavallee L."/>
            <person name="Salas-Leiva D."/>
            <person name="Curtis B.A."/>
            <person name="Zahonova K."/>
            <person name="Pipaliya S."/>
            <person name="Dacks J."/>
            <person name="Roger A.J."/>
        </authorList>
    </citation>
    <scope>NUCLEOTIDE SEQUENCE</scope>
    <source>
        <strain evidence="2">Schooner1</strain>
    </source>
</reference>
<reference evidence="1" key="2">
    <citation type="submission" date="2022-08" db="EMBL/GenBank/DDBJ databases">
        <title>Novel sulphate-reducing endosymbionts in the free-living metamonad Anaeramoeba.</title>
        <authorList>
            <person name="Jerlstrom-Hultqvist J."/>
            <person name="Cepicka I."/>
            <person name="Gallot-Lavallee L."/>
            <person name="Salas-Leiva D."/>
            <person name="Curtis B.A."/>
            <person name="Zahonova K."/>
            <person name="Pipaliya S."/>
            <person name="Dacks J."/>
            <person name="Roger A.J."/>
        </authorList>
    </citation>
    <scope>NUCLEOTIDE SEQUENCE</scope>
    <source>
        <strain evidence="1">Busselton2</strain>
    </source>
</reference>
<sequence>MSRETEFYENRTSTFQFYQDLPIQQKKNINPKSNVLKKLTSNLLETFKNSSSDFSYDVKNTPRRALTRNKIPISNNDFDNSEAELIIFVNEILSSKDKRHD</sequence>
<evidence type="ECO:0000313" key="1">
    <source>
        <dbReference type="EMBL" id="KAJ3429132.1"/>
    </source>
</evidence>
<comment type="caution">
    <text evidence="1">The sequence shown here is derived from an EMBL/GenBank/DDBJ whole genome shotgun (WGS) entry which is preliminary data.</text>
</comment>
<dbReference type="EMBL" id="JAOAOG010000026">
    <property type="protein sequence ID" value="KAJ6254064.1"/>
    <property type="molecule type" value="Genomic_DNA"/>
</dbReference>
<organism evidence="1 3">
    <name type="scientific">Anaeramoeba flamelloides</name>
    <dbReference type="NCBI Taxonomy" id="1746091"/>
    <lineage>
        <taxon>Eukaryota</taxon>
        <taxon>Metamonada</taxon>
        <taxon>Anaeramoebidae</taxon>
        <taxon>Anaeramoeba</taxon>
    </lineage>
</organism>
<evidence type="ECO:0000313" key="3">
    <source>
        <dbReference type="Proteomes" id="UP001146793"/>
    </source>
</evidence>
<dbReference type="EMBL" id="JANTQA010000057">
    <property type="protein sequence ID" value="KAJ3429132.1"/>
    <property type="molecule type" value="Genomic_DNA"/>
</dbReference>
<keyword evidence="4" id="KW-1185">Reference proteome</keyword>
<dbReference type="Proteomes" id="UP001146793">
    <property type="component" value="Unassembled WGS sequence"/>
</dbReference>
<evidence type="ECO:0000313" key="4">
    <source>
        <dbReference type="Proteomes" id="UP001150062"/>
    </source>
</evidence>
<dbReference type="AlphaFoldDB" id="A0AAV7YH20"/>
<name>A0AAV7YH20_9EUKA</name>
<gene>
    <name evidence="1" type="ORF">M0812_24472</name>
    <name evidence="2" type="ORF">M0813_12621</name>
</gene>
<evidence type="ECO:0000313" key="2">
    <source>
        <dbReference type="EMBL" id="KAJ6254064.1"/>
    </source>
</evidence>
<accession>A0AAV7YH20</accession>
<dbReference type="Proteomes" id="UP001150062">
    <property type="component" value="Unassembled WGS sequence"/>
</dbReference>
<protein>
    <submittedName>
        <fullName evidence="1">Uncharacterized protein</fullName>
    </submittedName>
</protein>
<proteinExistence type="predicted"/>